<accession>A0A2U1UZY4</accession>
<dbReference type="RefSeq" id="WP_109518549.1">
    <property type="nucleotide sequence ID" value="NZ_PDOA01000017.1"/>
</dbReference>
<reference evidence="2" key="1">
    <citation type="submission" date="2017-10" db="EMBL/GenBank/DDBJ databases">
        <authorList>
            <person name="Toshchakov S.V."/>
            <person name="Goeva M.A."/>
        </authorList>
    </citation>
    <scope>NUCLEOTIDE SEQUENCE [LARGE SCALE GENOMIC DNA]</scope>
    <source>
        <strain evidence="2">JR1/69-1-13</strain>
    </source>
</reference>
<comment type="caution">
    <text evidence="1">The sequence shown here is derived from an EMBL/GenBank/DDBJ whole genome shotgun (WGS) entry which is preliminary data.</text>
</comment>
<evidence type="ECO:0000313" key="1">
    <source>
        <dbReference type="EMBL" id="PWC27218.1"/>
    </source>
</evidence>
<dbReference type="EMBL" id="PDOA01000017">
    <property type="protein sequence ID" value="PWC27218.1"/>
    <property type="molecule type" value="Genomic_DNA"/>
</dbReference>
<sequence length="192" mass="21498">MSLSPPDVLGFWFGDDATVFRPRWFQRDDAFDEAIRARFGAAVDPAREGALDGWAETPEGGLALMILLDQFPRNLFRSTPRAFASDAHARATARQVVLERRHDLALHPVQRSFLYLPFEHSEAMTDQELSVALFEGLRDHAPSRQPGGVIDYAWRHRAVIRRFGRFPHRNAALGRADTAAEAAYLAQPGAGF</sequence>
<dbReference type="InterPro" id="IPR010323">
    <property type="entry name" value="DUF924"/>
</dbReference>
<evidence type="ECO:0000313" key="2">
    <source>
        <dbReference type="Proteomes" id="UP000245048"/>
    </source>
</evidence>
<dbReference type="Gene3D" id="1.25.40.10">
    <property type="entry name" value="Tetratricopeptide repeat domain"/>
    <property type="match status" value="1"/>
</dbReference>
<dbReference type="AlphaFoldDB" id="A0A2U1UZY4"/>
<proteinExistence type="predicted"/>
<protein>
    <recommendedName>
        <fullName evidence="3">DUF924 domain-containing protein</fullName>
    </recommendedName>
</protein>
<dbReference type="Proteomes" id="UP000245048">
    <property type="component" value="Unassembled WGS sequence"/>
</dbReference>
<organism evidence="1 2">
    <name type="scientific">Teichococcus aestuarii</name>
    <dbReference type="NCBI Taxonomy" id="568898"/>
    <lineage>
        <taxon>Bacteria</taxon>
        <taxon>Pseudomonadati</taxon>
        <taxon>Pseudomonadota</taxon>
        <taxon>Alphaproteobacteria</taxon>
        <taxon>Acetobacterales</taxon>
        <taxon>Roseomonadaceae</taxon>
        <taxon>Roseomonas</taxon>
    </lineage>
</organism>
<dbReference type="Pfam" id="PF06041">
    <property type="entry name" value="DUF924"/>
    <property type="match status" value="1"/>
</dbReference>
<dbReference type="Gene3D" id="1.20.58.320">
    <property type="entry name" value="TPR-like"/>
    <property type="match status" value="1"/>
</dbReference>
<name>A0A2U1UZY4_9PROT</name>
<dbReference type="OrthoDB" id="7593450at2"/>
<dbReference type="InterPro" id="IPR011990">
    <property type="entry name" value="TPR-like_helical_dom_sf"/>
</dbReference>
<dbReference type="SUPFAM" id="SSF48452">
    <property type="entry name" value="TPR-like"/>
    <property type="match status" value="1"/>
</dbReference>
<keyword evidence="2" id="KW-1185">Reference proteome</keyword>
<gene>
    <name evidence="1" type="ORF">CR165_19105</name>
</gene>
<evidence type="ECO:0008006" key="3">
    <source>
        <dbReference type="Google" id="ProtNLM"/>
    </source>
</evidence>